<evidence type="ECO:0000313" key="7">
    <source>
        <dbReference type="EMBL" id="EJK46542.1"/>
    </source>
</evidence>
<protein>
    <recommendedName>
        <fullName evidence="6">BZIP domain-containing protein</fullName>
    </recommendedName>
</protein>
<sequence>MDEGFNDVGFDIADNGGQQHLHSSAETMPPLPLLPPAEETSASSATFPEEISASSATFPALPPPLPPVLQKTLSSKSTAEDAPVPQPQKEIKPAPTGKKETKLEYEYAGVILPEDVDARRKLRNKLSAKVHRKRKQDALDNAKRDVEECDDTINDLKSQLTALAAGNPGLDLSEVFDELEKSSEDEEDELDDGDVSKPSEKMRPQSGSNPPVPAPEDMKSESGGKPELHVASILLDMKTSTAPGKKARKARAVAPVINGMDLPTAPDEESRKLRRLMRNRENARKSRERKKREMKKYTARRARKKAQISRLREVLNAAKSEERTCTL</sequence>
<feature type="region of interest" description="Disordered" evidence="5">
    <location>
        <begin position="1"/>
        <end position="100"/>
    </location>
</feature>
<dbReference type="AlphaFoldDB" id="K0RIN1"/>
<keyword evidence="1" id="KW-0805">Transcription regulation</keyword>
<dbReference type="SUPFAM" id="SSF57959">
    <property type="entry name" value="Leucine zipper domain"/>
    <property type="match status" value="1"/>
</dbReference>
<dbReference type="PANTHER" id="PTHR45764:SF21">
    <property type="entry name" value="OS03G0770000 PROTEIN"/>
    <property type="match status" value="1"/>
</dbReference>
<organism evidence="7 8">
    <name type="scientific">Thalassiosira oceanica</name>
    <name type="common">Marine diatom</name>
    <dbReference type="NCBI Taxonomy" id="159749"/>
    <lineage>
        <taxon>Eukaryota</taxon>
        <taxon>Sar</taxon>
        <taxon>Stramenopiles</taxon>
        <taxon>Ochrophyta</taxon>
        <taxon>Bacillariophyta</taxon>
        <taxon>Coscinodiscophyceae</taxon>
        <taxon>Thalassiosirophycidae</taxon>
        <taxon>Thalassiosirales</taxon>
        <taxon>Thalassiosiraceae</taxon>
        <taxon>Thalassiosira</taxon>
    </lineage>
</organism>
<evidence type="ECO:0000259" key="6">
    <source>
        <dbReference type="PROSITE" id="PS50217"/>
    </source>
</evidence>
<evidence type="ECO:0000256" key="3">
    <source>
        <dbReference type="ARBA" id="ARBA00023163"/>
    </source>
</evidence>
<dbReference type="CDD" id="cd14686">
    <property type="entry name" value="bZIP"/>
    <property type="match status" value="1"/>
</dbReference>
<dbReference type="GO" id="GO:0045893">
    <property type="term" value="P:positive regulation of DNA-templated transcription"/>
    <property type="evidence" value="ECO:0007669"/>
    <property type="project" value="TreeGrafter"/>
</dbReference>
<feature type="compositionally biased region" description="Acidic residues" evidence="5">
    <location>
        <begin position="183"/>
        <end position="193"/>
    </location>
</feature>
<dbReference type="GO" id="GO:0000976">
    <property type="term" value="F:transcription cis-regulatory region binding"/>
    <property type="evidence" value="ECO:0007669"/>
    <property type="project" value="TreeGrafter"/>
</dbReference>
<feature type="compositionally biased region" description="Basic and acidic residues" evidence="5">
    <location>
        <begin position="194"/>
        <end position="203"/>
    </location>
</feature>
<feature type="compositionally biased region" description="Basic and acidic residues" evidence="5">
    <location>
        <begin position="136"/>
        <end position="146"/>
    </location>
</feature>
<evidence type="ECO:0000256" key="2">
    <source>
        <dbReference type="ARBA" id="ARBA00023125"/>
    </source>
</evidence>
<keyword evidence="4" id="KW-0539">Nucleus</keyword>
<keyword evidence="8" id="KW-1185">Reference proteome</keyword>
<name>K0RIN1_THAOC</name>
<evidence type="ECO:0000256" key="5">
    <source>
        <dbReference type="SAM" id="MobiDB-lite"/>
    </source>
</evidence>
<feature type="region of interest" description="Disordered" evidence="5">
    <location>
        <begin position="126"/>
        <end position="147"/>
    </location>
</feature>
<dbReference type="Gene3D" id="1.20.5.170">
    <property type="match status" value="1"/>
</dbReference>
<dbReference type="EMBL" id="AGNL01047693">
    <property type="protein sequence ID" value="EJK46542.1"/>
    <property type="molecule type" value="Genomic_DNA"/>
</dbReference>
<reference evidence="7 8" key="1">
    <citation type="journal article" date="2012" name="Genome Biol.">
        <title>Genome and low-iron response of an oceanic diatom adapted to chronic iron limitation.</title>
        <authorList>
            <person name="Lommer M."/>
            <person name="Specht M."/>
            <person name="Roy A.S."/>
            <person name="Kraemer L."/>
            <person name="Andreson R."/>
            <person name="Gutowska M.A."/>
            <person name="Wolf J."/>
            <person name="Bergner S.V."/>
            <person name="Schilhabel M.B."/>
            <person name="Klostermeier U.C."/>
            <person name="Beiko R.G."/>
            <person name="Rosenstiel P."/>
            <person name="Hippler M."/>
            <person name="Laroche J."/>
        </authorList>
    </citation>
    <scope>NUCLEOTIDE SEQUENCE [LARGE SCALE GENOMIC DNA]</scope>
    <source>
        <strain evidence="7 8">CCMP1005</strain>
    </source>
</reference>
<evidence type="ECO:0000256" key="4">
    <source>
        <dbReference type="ARBA" id="ARBA00023242"/>
    </source>
</evidence>
<dbReference type="PANTHER" id="PTHR45764">
    <property type="entry name" value="BZIP TRANSCRIPTION FACTOR 44"/>
    <property type="match status" value="1"/>
</dbReference>
<dbReference type="PROSITE" id="PS50217">
    <property type="entry name" value="BZIP"/>
    <property type="match status" value="1"/>
</dbReference>
<feature type="region of interest" description="Disordered" evidence="5">
    <location>
        <begin position="277"/>
        <end position="305"/>
    </location>
</feature>
<comment type="caution">
    <text evidence="7">The sequence shown here is derived from an EMBL/GenBank/DDBJ whole genome shotgun (WGS) entry which is preliminary data.</text>
</comment>
<evidence type="ECO:0000256" key="1">
    <source>
        <dbReference type="ARBA" id="ARBA00023015"/>
    </source>
</evidence>
<feature type="compositionally biased region" description="Polar residues" evidence="5">
    <location>
        <begin position="16"/>
        <end position="26"/>
    </location>
</feature>
<feature type="domain" description="BZIP" evidence="6">
    <location>
        <begin position="269"/>
        <end position="321"/>
    </location>
</feature>
<accession>K0RIN1</accession>
<dbReference type="GO" id="GO:0003700">
    <property type="term" value="F:DNA-binding transcription factor activity"/>
    <property type="evidence" value="ECO:0007669"/>
    <property type="project" value="InterPro"/>
</dbReference>
<feature type="compositionally biased region" description="Basic and acidic residues" evidence="5">
    <location>
        <begin position="216"/>
        <end position="228"/>
    </location>
</feature>
<feature type="region of interest" description="Disordered" evidence="5">
    <location>
        <begin position="165"/>
        <end position="251"/>
    </location>
</feature>
<keyword evidence="2" id="KW-0238">DNA-binding</keyword>
<dbReference type="InterPro" id="IPR004827">
    <property type="entry name" value="bZIP"/>
</dbReference>
<evidence type="ECO:0000313" key="8">
    <source>
        <dbReference type="Proteomes" id="UP000266841"/>
    </source>
</evidence>
<feature type="compositionally biased region" description="Basic and acidic residues" evidence="5">
    <location>
        <begin position="89"/>
        <end position="100"/>
    </location>
</feature>
<feature type="compositionally biased region" description="Basic residues" evidence="5">
    <location>
        <begin position="126"/>
        <end position="135"/>
    </location>
</feature>
<feature type="compositionally biased region" description="Basic residues" evidence="5">
    <location>
        <begin position="286"/>
        <end position="305"/>
    </location>
</feature>
<dbReference type="Proteomes" id="UP000266841">
    <property type="component" value="Unassembled WGS sequence"/>
</dbReference>
<dbReference type="InterPro" id="IPR046347">
    <property type="entry name" value="bZIP_sf"/>
</dbReference>
<keyword evidence="3" id="KW-0804">Transcription</keyword>
<gene>
    <name evidence="7" type="ORF">THAOC_34786</name>
</gene>
<dbReference type="GO" id="GO:0005634">
    <property type="term" value="C:nucleus"/>
    <property type="evidence" value="ECO:0007669"/>
    <property type="project" value="TreeGrafter"/>
</dbReference>
<proteinExistence type="predicted"/>